<protein>
    <submittedName>
        <fullName evidence="1">Uncharacterized protein</fullName>
    </submittedName>
</protein>
<sequence length="42" mass="4905">MGLSQSFSRISSKNSLQIYLNHNNNILLLFRDLARQPSRSFH</sequence>
<name>A0A2P2PMY7_RHIMU</name>
<accession>A0A2P2PMY7</accession>
<proteinExistence type="predicted"/>
<dbReference type="EMBL" id="GGEC01075656">
    <property type="protein sequence ID" value="MBX56140.1"/>
    <property type="molecule type" value="Transcribed_RNA"/>
</dbReference>
<reference evidence="1" key="1">
    <citation type="submission" date="2018-02" db="EMBL/GenBank/DDBJ databases">
        <title>Rhizophora mucronata_Transcriptome.</title>
        <authorList>
            <person name="Meera S.P."/>
            <person name="Sreeshan A."/>
            <person name="Augustine A."/>
        </authorList>
    </citation>
    <scope>NUCLEOTIDE SEQUENCE</scope>
    <source>
        <tissue evidence="1">Leaf</tissue>
    </source>
</reference>
<evidence type="ECO:0000313" key="1">
    <source>
        <dbReference type="EMBL" id="MBX56140.1"/>
    </source>
</evidence>
<dbReference type="AlphaFoldDB" id="A0A2P2PMY7"/>
<organism evidence="1">
    <name type="scientific">Rhizophora mucronata</name>
    <name type="common">Asiatic mangrove</name>
    <dbReference type="NCBI Taxonomy" id="61149"/>
    <lineage>
        <taxon>Eukaryota</taxon>
        <taxon>Viridiplantae</taxon>
        <taxon>Streptophyta</taxon>
        <taxon>Embryophyta</taxon>
        <taxon>Tracheophyta</taxon>
        <taxon>Spermatophyta</taxon>
        <taxon>Magnoliopsida</taxon>
        <taxon>eudicotyledons</taxon>
        <taxon>Gunneridae</taxon>
        <taxon>Pentapetalae</taxon>
        <taxon>rosids</taxon>
        <taxon>fabids</taxon>
        <taxon>Malpighiales</taxon>
        <taxon>Rhizophoraceae</taxon>
        <taxon>Rhizophora</taxon>
    </lineage>
</organism>